<dbReference type="OrthoDB" id="17560at2759"/>
<evidence type="ECO:0000313" key="2">
    <source>
        <dbReference type="EMBL" id="SCV74626.1"/>
    </source>
</evidence>
<keyword evidence="3" id="KW-1185">Reference proteome</keyword>
<dbReference type="InterPro" id="IPR029058">
    <property type="entry name" value="AB_hydrolase_fold"/>
</dbReference>
<sequence>MLLQHEGTPIGEFTHINGERVYQALPKGDYDKTKALLFLPDIFGNSLPNGKLLADAFAAEGFATYAVDYLNGDDAPEDALSGGDFDLMAWIGKHGKAETYPHVLKTIEGLKQQGVKEFAATGYCFGARWVVDAVLDGLLKVAIVSHPSLLKPDEDLPAIKAKSIPFLWNTCETDQLVRETTNTWNSCSFGVVAKFDLDSSLVQWPKECQEKADEVFKGDKNYQRNYYAGVAHGFAIRGDPKDEKSRKAKEDSFESSVKFLKEKF</sequence>
<dbReference type="InterPro" id="IPR002925">
    <property type="entry name" value="Dienelactn_hydro"/>
</dbReference>
<dbReference type="PANTHER" id="PTHR17630">
    <property type="entry name" value="DIENELACTONE HYDROLASE"/>
    <property type="match status" value="1"/>
</dbReference>
<organism evidence="2 3">
    <name type="scientific">Microbotryum intermedium</name>
    <dbReference type="NCBI Taxonomy" id="269621"/>
    <lineage>
        <taxon>Eukaryota</taxon>
        <taxon>Fungi</taxon>
        <taxon>Dikarya</taxon>
        <taxon>Basidiomycota</taxon>
        <taxon>Pucciniomycotina</taxon>
        <taxon>Microbotryomycetes</taxon>
        <taxon>Microbotryales</taxon>
        <taxon>Microbotryaceae</taxon>
        <taxon>Microbotryum</taxon>
    </lineage>
</organism>
<dbReference type="Proteomes" id="UP000198372">
    <property type="component" value="Unassembled WGS sequence"/>
</dbReference>
<name>A0A238FU78_9BASI</name>
<protein>
    <submittedName>
        <fullName evidence="2">BQ2448_7655 protein</fullName>
    </submittedName>
</protein>
<dbReference type="STRING" id="269621.A0A238FU78"/>
<reference evidence="3" key="1">
    <citation type="submission" date="2016-09" db="EMBL/GenBank/DDBJ databases">
        <authorList>
            <person name="Jeantristanb JTB J.-T."/>
            <person name="Ricardo R."/>
        </authorList>
    </citation>
    <scope>NUCLEOTIDE SEQUENCE [LARGE SCALE GENOMIC DNA]</scope>
</reference>
<dbReference type="EMBL" id="FMSP01000023">
    <property type="protein sequence ID" value="SCV74626.1"/>
    <property type="molecule type" value="Genomic_DNA"/>
</dbReference>
<dbReference type="PANTHER" id="PTHR17630:SF44">
    <property type="entry name" value="PROTEIN AIM2"/>
    <property type="match status" value="1"/>
</dbReference>
<dbReference type="Gene3D" id="3.40.50.1820">
    <property type="entry name" value="alpha/beta hydrolase"/>
    <property type="match status" value="1"/>
</dbReference>
<evidence type="ECO:0000259" key="1">
    <source>
        <dbReference type="Pfam" id="PF01738"/>
    </source>
</evidence>
<dbReference type="GO" id="GO:0016787">
    <property type="term" value="F:hydrolase activity"/>
    <property type="evidence" value="ECO:0007669"/>
    <property type="project" value="InterPro"/>
</dbReference>
<dbReference type="AlphaFoldDB" id="A0A238FU78"/>
<accession>A0A238FU78</accession>
<feature type="domain" description="Dienelactone hydrolase" evidence="1">
    <location>
        <begin position="21"/>
        <end position="179"/>
    </location>
</feature>
<evidence type="ECO:0000313" key="3">
    <source>
        <dbReference type="Proteomes" id="UP000198372"/>
    </source>
</evidence>
<dbReference type="Pfam" id="PF01738">
    <property type="entry name" value="DLH"/>
    <property type="match status" value="1"/>
</dbReference>
<dbReference type="SUPFAM" id="SSF53474">
    <property type="entry name" value="alpha/beta-Hydrolases"/>
    <property type="match status" value="1"/>
</dbReference>
<proteinExistence type="predicted"/>
<gene>
    <name evidence="2" type="ORF">BQ2448_7655</name>
</gene>